<dbReference type="PANTHER" id="PTHR13439:SF4">
    <property type="entry name" value="TLC DOMAIN-CONTAINING PROTEIN"/>
    <property type="match status" value="1"/>
</dbReference>
<feature type="transmembrane region" description="Helical" evidence="7">
    <location>
        <begin position="926"/>
        <end position="953"/>
    </location>
</feature>
<feature type="transmembrane region" description="Helical" evidence="7">
    <location>
        <begin position="1032"/>
        <end position="1054"/>
    </location>
</feature>
<sequence length="1324" mass="154542">NNSINNICKIDNSLTWKNSLTSSIYSGETFKKRLAPSIYDNVLTNYGDIENITMPDYVNINTEIQKPPMLRKKGFFKTENSTINHITTDKQPFNVKDKHGILRSLSFQFSPFRGTKVVDTSPPQMNGCTSSRTNKDSFNKKSNEFGEVGPLLGVQMYGCLLKKYKKKNRPVKWKKRFFILKECFLLYYSCGVKKEFEVTRRINLHPKGIIPLIGCSIISGGDVGKKYCLLITHCQFDSAIIVCATDIKCQENWFKALRDATKISYKNTLYGEHIIRELESKGNILNEEKKSIEEKLQKESLARQEEKERNFELEKMREELEKEREKLVRLTMKMKEDISKVKNDLNQTNEAKHKLENEKIMLLTKTEHLVTNMECLNLEKTKIEDQMNQILQEREKFLLENQNLSSVTCQLKNKMQEIESKTTKIATEKDKIECLMKLNEQKTHELERERAVYTRQTKELLQNLKIISEQKEMTEAELKDEVIARIGAERQLYAAEKALEHLENALKLTGAQMAELQEHIMPDVHKLREFFEKCAIDAKLEAQKSLIMRNAIYARRSFRRNPVKNRSKNNFKRHKKYGNVIISTYFISLFGLECDSYYQYQVGGFQTQSLDHIISGCDACGYIYSNVTDFSYFRGFFAGCLSTTKVLAQKYDNTIFNMTEFKEICDKNNKLGVPYCQGVTSINNNNQQVYSNICCCIQKNDDETNGIFQKNNIQIITMIVFSLLATYIVRWYFFKSLLFKTRNYFESSKKSKENGTYFSHLKHNKKWRISNEFVSCFHAFICSIWVFGNILYYFKTYIDIENLYVHSFGLMFAMIFGYTVSDTMDLIANEWSIRIIVLLFHHILVSIASIYPIIVKKFGGIILIGFIMEFNSIFLHIRSLLNYNGCSKQHIGYKIIAILNLLTFLIFRLFPNAYLVYYFIKAIKIVIWYEICMLFIVIFGLLFTNIILLYRLLTADGFIKNSKPRFKDGFDIETDVGSNYTSVTLDEISLVSESPTKFIIDNIAIVLLYFLNMYAYENSPFFESKIFGDSKYLISLLGSFLFFRLITYLARWYFFKNFLFNYEKLEENEDDNTQFSHIPLHKKWRISNEYISLIHALICSVWAIFLIIKFSPGKDIFEFSFYPEMGHMFMMIFGYIISDSIDMISNEWSIRVLVLMFHHTLVSIGCLYPIILKHFGGIVIIGFLMEVNSIFLHTRSLLNYSGYSKAKLNFKMLAFINILTFILFRFIPNLYLIYFITFITNNVPWWETFACCLVSIGLLTTNTVLFYRLLIADNFINGKKRITFDVEEQRILNQNNQLSLPITPFFTAPTTPEVVTVGTQTTIS</sequence>
<dbReference type="PROSITE" id="PS50003">
    <property type="entry name" value="PH_DOMAIN"/>
    <property type="match status" value="1"/>
</dbReference>
<feature type="coiled-coil region" evidence="6">
    <location>
        <begin position="275"/>
        <end position="400"/>
    </location>
</feature>
<evidence type="ECO:0000313" key="11">
    <source>
        <dbReference type="WBParaSite" id="TCONS_00004680.p1"/>
    </source>
</evidence>
<feature type="transmembrane region" description="Helical" evidence="7">
    <location>
        <begin position="1215"/>
        <end position="1239"/>
    </location>
</feature>
<evidence type="ECO:0000259" key="8">
    <source>
        <dbReference type="PROSITE" id="PS50003"/>
    </source>
</evidence>
<dbReference type="InterPro" id="IPR050846">
    <property type="entry name" value="TLCD"/>
</dbReference>
<name>A0AAF5HZ91_STRER</name>
<dbReference type="InterPro" id="IPR001849">
    <property type="entry name" value="PH_domain"/>
</dbReference>
<feature type="transmembrane region" description="Helical" evidence="7">
    <location>
        <begin position="713"/>
        <end position="733"/>
    </location>
</feature>
<keyword evidence="2 5" id="KW-0812">Transmembrane</keyword>
<dbReference type="GO" id="GO:0097035">
    <property type="term" value="P:regulation of membrane lipid distribution"/>
    <property type="evidence" value="ECO:0007669"/>
    <property type="project" value="TreeGrafter"/>
</dbReference>
<keyword evidence="10" id="KW-1185">Reference proteome</keyword>
<dbReference type="SUPFAM" id="SSF50729">
    <property type="entry name" value="PH domain-like"/>
    <property type="match status" value="1"/>
</dbReference>
<dbReference type="GO" id="GO:0071709">
    <property type="term" value="P:membrane assembly"/>
    <property type="evidence" value="ECO:0007669"/>
    <property type="project" value="TreeGrafter"/>
</dbReference>
<evidence type="ECO:0000256" key="2">
    <source>
        <dbReference type="ARBA" id="ARBA00022692"/>
    </source>
</evidence>
<feature type="transmembrane region" description="Helical" evidence="7">
    <location>
        <begin position="833"/>
        <end position="854"/>
    </location>
</feature>
<feature type="transmembrane region" description="Helical" evidence="7">
    <location>
        <begin position="1245"/>
        <end position="1271"/>
    </location>
</feature>
<evidence type="ECO:0000313" key="10">
    <source>
        <dbReference type="Proteomes" id="UP000035681"/>
    </source>
</evidence>
<feature type="transmembrane region" description="Helical" evidence="7">
    <location>
        <begin position="804"/>
        <end position="821"/>
    </location>
</feature>
<feature type="transmembrane region" description="Helical" evidence="7">
    <location>
        <begin position="893"/>
        <end position="920"/>
    </location>
</feature>
<dbReference type="Gene3D" id="2.30.29.30">
    <property type="entry name" value="Pleckstrin-homology domain (PH domain)/Phosphotyrosine-binding domain (PTB)"/>
    <property type="match status" value="1"/>
</dbReference>
<dbReference type="InterPro" id="IPR006634">
    <property type="entry name" value="TLC-dom"/>
</dbReference>
<dbReference type="GO" id="GO:0007009">
    <property type="term" value="P:plasma membrane organization"/>
    <property type="evidence" value="ECO:0007669"/>
    <property type="project" value="TreeGrafter"/>
</dbReference>
<dbReference type="GO" id="GO:0055091">
    <property type="term" value="P:phospholipid homeostasis"/>
    <property type="evidence" value="ECO:0007669"/>
    <property type="project" value="TreeGrafter"/>
</dbReference>
<accession>A0AAF5HZ91</accession>
<feature type="transmembrane region" description="Helical" evidence="7">
    <location>
        <begin position="860"/>
        <end position="881"/>
    </location>
</feature>
<evidence type="ECO:0000256" key="5">
    <source>
        <dbReference type="PROSITE-ProRule" id="PRU00205"/>
    </source>
</evidence>
<evidence type="ECO:0000259" key="9">
    <source>
        <dbReference type="PROSITE" id="PS50922"/>
    </source>
</evidence>
<feature type="transmembrane region" description="Helical" evidence="7">
    <location>
        <begin position="1120"/>
        <end position="1138"/>
    </location>
</feature>
<reference evidence="11" key="1">
    <citation type="submission" date="2024-02" db="UniProtKB">
        <authorList>
            <consortium name="WormBaseParasite"/>
        </authorList>
    </citation>
    <scope>IDENTIFICATION</scope>
</reference>
<feature type="coiled-coil region" evidence="6">
    <location>
        <begin position="457"/>
        <end position="519"/>
    </location>
</feature>
<protein>
    <submittedName>
        <fullName evidence="11">Saposin B-type domain-containing protein</fullName>
    </submittedName>
</protein>
<proteinExistence type="predicted"/>
<feature type="transmembrane region" description="Helical" evidence="7">
    <location>
        <begin position="773"/>
        <end position="792"/>
    </location>
</feature>
<dbReference type="SMART" id="SM00233">
    <property type="entry name" value="PH"/>
    <property type="match status" value="1"/>
</dbReference>
<evidence type="ECO:0000256" key="7">
    <source>
        <dbReference type="SAM" id="Phobius"/>
    </source>
</evidence>
<evidence type="ECO:0000256" key="3">
    <source>
        <dbReference type="ARBA" id="ARBA00022989"/>
    </source>
</evidence>
<dbReference type="GO" id="GO:0005886">
    <property type="term" value="C:plasma membrane"/>
    <property type="evidence" value="ECO:0007669"/>
    <property type="project" value="TreeGrafter"/>
</dbReference>
<dbReference type="WBParaSite" id="TCONS_00004680.p1">
    <property type="protein sequence ID" value="TCONS_00004680.p1"/>
    <property type="gene ID" value="XLOC_002520"/>
</dbReference>
<feature type="domain" description="TLC" evidence="9">
    <location>
        <begin position="764"/>
        <end position="947"/>
    </location>
</feature>
<dbReference type="PANTHER" id="PTHR13439">
    <property type="entry name" value="CT120 PROTEIN"/>
    <property type="match status" value="1"/>
</dbReference>
<feature type="domain" description="TLC" evidence="9">
    <location>
        <begin position="1081"/>
        <end position="1280"/>
    </location>
</feature>
<dbReference type="Pfam" id="PF03798">
    <property type="entry name" value="TRAM_LAG1_CLN8"/>
    <property type="match status" value="2"/>
</dbReference>
<dbReference type="Proteomes" id="UP000035681">
    <property type="component" value="Unplaced"/>
</dbReference>
<keyword evidence="4 5" id="KW-0472">Membrane</keyword>
<feature type="transmembrane region" description="Helical" evidence="7">
    <location>
        <begin position="1090"/>
        <end position="1108"/>
    </location>
</feature>
<comment type="subcellular location">
    <subcellularLocation>
        <location evidence="1">Membrane</location>
        <topology evidence="1">Multi-pass membrane protein</topology>
    </subcellularLocation>
</comment>
<evidence type="ECO:0000256" key="4">
    <source>
        <dbReference type="ARBA" id="ARBA00023136"/>
    </source>
</evidence>
<dbReference type="PROSITE" id="PS50922">
    <property type="entry name" value="TLC"/>
    <property type="match status" value="2"/>
</dbReference>
<evidence type="ECO:0000256" key="1">
    <source>
        <dbReference type="ARBA" id="ARBA00004141"/>
    </source>
</evidence>
<organism evidence="10 11">
    <name type="scientific">Strongyloides stercoralis</name>
    <name type="common">Threadworm</name>
    <dbReference type="NCBI Taxonomy" id="6248"/>
    <lineage>
        <taxon>Eukaryota</taxon>
        <taxon>Metazoa</taxon>
        <taxon>Ecdysozoa</taxon>
        <taxon>Nematoda</taxon>
        <taxon>Chromadorea</taxon>
        <taxon>Rhabditida</taxon>
        <taxon>Tylenchina</taxon>
        <taxon>Panagrolaimomorpha</taxon>
        <taxon>Strongyloidoidea</taxon>
        <taxon>Strongyloididae</taxon>
        <taxon>Strongyloides</taxon>
    </lineage>
</organism>
<evidence type="ECO:0000256" key="6">
    <source>
        <dbReference type="SAM" id="Coils"/>
    </source>
</evidence>
<dbReference type="SMART" id="SM00724">
    <property type="entry name" value="TLC"/>
    <property type="match status" value="2"/>
</dbReference>
<feature type="transmembrane region" description="Helical" evidence="7">
    <location>
        <begin position="998"/>
        <end position="1016"/>
    </location>
</feature>
<keyword evidence="6" id="KW-0175">Coiled coil</keyword>
<feature type="transmembrane region" description="Helical" evidence="7">
    <location>
        <begin position="1150"/>
        <end position="1171"/>
    </location>
</feature>
<feature type="transmembrane region" description="Helical" evidence="7">
    <location>
        <begin position="1177"/>
        <end position="1194"/>
    </location>
</feature>
<keyword evidence="3 7" id="KW-1133">Transmembrane helix</keyword>
<dbReference type="InterPro" id="IPR011993">
    <property type="entry name" value="PH-like_dom_sf"/>
</dbReference>
<feature type="domain" description="PH" evidence="8">
    <location>
        <begin position="153"/>
        <end position="262"/>
    </location>
</feature>
<dbReference type="AlphaFoldDB" id="A0AAF5HZ91"/>
<dbReference type="Pfam" id="PF00169">
    <property type="entry name" value="PH"/>
    <property type="match status" value="1"/>
</dbReference>